<evidence type="ECO:0000256" key="4">
    <source>
        <dbReference type="ARBA" id="ARBA00023040"/>
    </source>
</evidence>
<organism evidence="12">
    <name type="scientific">Platynereis dumerilii</name>
    <name type="common">Dumeril's clam worm</name>
    <dbReference type="NCBI Taxonomy" id="6359"/>
    <lineage>
        <taxon>Eukaryota</taxon>
        <taxon>Metazoa</taxon>
        <taxon>Spiralia</taxon>
        <taxon>Lophotrochozoa</taxon>
        <taxon>Annelida</taxon>
        <taxon>Polychaeta</taxon>
        <taxon>Errantia</taxon>
        <taxon>Phyllodocida</taxon>
        <taxon>Nereididae</taxon>
        <taxon>Platynereis</taxon>
    </lineage>
</organism>
<evidence type="ECO:0000256" key="3">
    <source>
        <dbReference type="ARBA" id="ARBA00022989"/>
    </source>
</evidence>
<dbReference type="PRINTS" id="PR00237">
    <property type="entry name" value="GPCRRHODOPSN"/>
</dbReference>
<feature type="transmembrane region" description="Helical" evidence="10">
    <location>
        <begin position="241"/>
        <end position="267"/>
    </location>
</feature>
<keyword evidence="6 8" id="KW-0675">Receptor</keyword>
<evidence type="ECO:0000256" key="1">
    <source>
        <dbReference type="ARBA" id="ARBA00004141"/>
    </source>
</evidence>
<dbReference type="SMART" id="SM01381">
    <property type="entry name" value="7TM_GPCR_Srsx"/>
    <property type="match status" value="1"/>
</dbReference>
<feature type="transmembrane region" description="Helical" evidence="10">
    <location>
        <begin position="16"/>
        <end position="41"/>
    </location>
</feature>
<evidence type="ECO:0000259" key="11">
    <source>
        <dbReference type="PROSITE" id="PS50262"/>
    </source>
</evidence>
<reference evidence="12" key="1">
    <citation type="journal article" date="2015" name="Cell Rep.">
        <title>Large-Scale Combinatorial Deorphanization of Platynereis Neuropeptide GPCRs.</title>
        <authorList>
            <person name="Bauknecht P.M."/>
            <person name="Jekely G."/>
        </authorList>
    </citation>
    <scope>NUCLEOTIDE SEQUENCE</scope>
</reference>
<feature type="compositionally biased region" description="Basic and acidic residues" evidence="9">
    <location>
        <begin position="448"/>
        <end position="458"/>
    </location>
</feature>
<dbReference type="PROSITE" id="PS00237">
    <property type="entry name" value="G_PROTEIN_RECEP_F1_1"/>
    <property type="match status" value="1"/>
</dbReference>
<feature type="region of interest" description="Disordered" evidence="9">
    <location>
        <begin position="409"/>
        <end position="458"/>
    </location>
</feature>
<comment type="similarity">
    <text evidence="8">Belongs to the G-protein coupled receptor 1 family.</text>
</comment>
<evidence type="ECO:0000256" key="9">
    <source>
        <dbReference type="SAM" id="MobiDB-lite"/>
    </source>
</evidence>
<dbReference type="PANTHER" id="PTHR24240">
    <property type="entry name" value="OPSIN"/>
    <property type="match status" value="1"/>
</dbReference>
<dbReference type="InterPro" id="IPR017452">
    <property type="entry name" value="GPCR_Rhodpsn_7TM"/>
</dbReference>
<name>A0A0K0PUL0_PLADU</name>
<dbReference type="Gene3D" id="1.20.1070.10">
    <property type="entry name" value="Rhodopsin 7-helix transmembrane proteins"/>
    <property type="match status" value="1"/>
</dbReference>
<evidence type="ECO:0000256" key="2">
    <source>
        <dbReference type="ARBA" id="ARBA00022692"/>
    </source>
</evidence>
<evidence type="ECO:0000313" key="12">
    <source>
        <dbReference type="EMBL" id="AKQ63079.1"/>
    </source>
</evidence>
<keyword evidence="2 8" id="KW-0812">Transmembrane</keyword>
<protein>
    <submittedName>
        <fullName evidence="12">Orphan G-protein coupled receptor 36</fullName>
    </submittedName>
</protein>
<feature type="region of interest" description="Disordered" evidence="9">
    <location>
        <begin position="329"/>
        <end position="350"/>
    </location>
</feature>
<feature type="transmembrane region" description="Helical" evidence="10">
    <location>
        <begin position="132"/>
        <end position="154"/>
    </location>
</feature>
<keyword evidence="4 8" id="KW-0297">G-protein coupled receptor</keyword>
<evidence type="ECO:0000256" key="10">
    <source>
        <dbReference type="SAM" id="Phobius"/>
    </source>
</evidence>
<dbReference type="InterPro" id="IPR000276">
    <property type="entry name" value="GPCR_Rhodpsn"/>
</dbReference>
<keyword evidence="5 10" id="KW-0472">Membrane</keyword>
<dbReference type="PROSITE" id="PS50262">
    <property type="entry name" value="G_PROTEIN_RECEP_F1_2"/>
    <property type="match status" value="1"/>
</dbReference>
<dbReference type="AlphaFoldDB" id="A0A0K0PUL0"/>
<dbReference type="GO" id="GO:0004930">
    <property type="term" value="F:G protein-coupled receptor activity"/>
    <property type="evidence" value="ECO:0007669"/>
    <property type="project" value="UniProtKB-KW"/>
</dbReference>
<feature type="compositionally biased region" description="Polar residues" evidence="9">
    <location>
        <begin position="434"/>
        <end position="447"/>
    </location>
</feature>
<dbReference type="Pfam" id="PF00001">
    <property type="entry name" value="7tm_1"/>
    <property type="match status" value="1"/>
</dbReference>
<dbReference type="GO" id="GO:0016020">
    <property type="term" value="C:membrane"/>
    <property type="evidence" value="ECO:0007669"/>
    <property type="project" value="UniProtKB-SubCell"/>
</dbReference>
<feature type="transmembrane region" description="Helical" evidence="10">
    <location>
        <begin position="53"/>
        <end position="73"/>
    </location>
</feature>
<sequence length="458" mass="52188">MANATLNLDEHRHLPVGWFVTFTLLVIIGTLGNLLIIGAVAVSHRLRVKGHAFTVNLAVADIIVSCYIMPIGLATSRYSHNPFGEGFCGFNAFIIMMTCGVSTQSLMLIALERYFLICQSQRYKRFFSKPLIAGYIAFTWIYSAIWTCQGWTGWTRYIYGLDIWLCLFDGTFSISYDVCLVLFGMLLPMGILCFCYTKIFLLVHKNNKIMKQHRQRLHTTQEQDNLTDDQKRSKKELRLTVTLFVIVLVFSVCWTPASIVLLLSGVWTDMPKSFYTVAVWFAFANSSMNSILYGFMNKNFRDGYKRVLLTMFCCKKDDCNIAYHCPCTSSEEHSNSSRQHSNDTAKTDTLSKRKNMIIRGAKAVIPQRTRPNSVSDIKIDPVHLWSPEEVDRSCKYMQQLSTDSQVIEDQDPFEEDCETKNHPAPPGSVATPETRPSSCRSRVTTIFNEKEEATETQL</sequence>
<evidence type="ECO:0000256" key="8">
    <source>
        <dbReference type="RuleBase" id="RU000688"/>
    </source>
</evidence>
<evidence type="ECO:0000256" key="7">
    <source>
        <dbReference type="ARBA" id="ARBA00023224"/>
    </source>
</evidence>
<feature type="domain" description="G-protein coupled receptors family 1 profile" evidence="11">
    <location>
        <begin position="32"/>
        <end position="293"/>
    </location>
</feature>
<feature type="transmembrane region" description="Helical" evidence="10">
    <location>
        <begin position="273"/>
        <end position="296"/>
    </location>
</feature>
<dbReference type="CDD" id="cd00637">
    <property type="entry name" value="7tm_classA_rhodopsin-like"/>
    <property type="match status" value="1"/>
</dbReference>
<feature type="transmembrane region" description="Helical" evidence="10">
    <location>
        <begin position="174"/>
        <end position="203"/>
    </location>
</feature>
<evidence type="ECO:0000256" key="6">
    <source>
        <dbReference type="ARBA" id="ARBA00023170"/>
    </source>
</evidence>
<dbReference type="SUPFAM" id="SSF81321">
    <property type="entry name" value="Family A G protein-coupled receptor-like"/>
    <property type="match status" value="1"/>
</dbReference>
<feature type="transmembrane region" description="Helical" evidence="10">
    <location>
        <begin position="93"/>
        <end position="111"/>
    </location>
</feature>
<evidence type="ECO:0000256" key="5">
    <source>
        <dbReference type="ARBA" id="ARBA00023136"/>
    </source>
</evidence>
<proteinExistence type="evidence at transcript level"/>
<accession>A0A0K0PUL0</accession>
<feature type="compositionally biased region" description="Basic and acidic residues" evidence="9">
    <location>
        <begin position="330"/>
        <end position="350"/>
    </location>
</feature>
<comment type="subcellular location">
    <subcellularLocation>
        <location evidence="1">Membrane</location>
        <topology evidence="1">Multi-pass membrane protein</topology>
    </subcellularLocation>
</comment>
<keyword evidence="7 8" id="KW-0807">Transducer</keyword>
<dbReference type="InterPro" id="IPR050125">
    <property type="entry name" value="GPCR_opsins"/>
</dbReference>
<keyword evidence="3 10" id="KW-1133">Transmembrane helix</keyword>
<dbReference type="EMBL" id="KP294025">
    <property type="protein sequence ID" value="AKQ63079.1"/>
    <property type="molecule type" value="mRNA"/>
</dbReference>